<feature type="region of interest" description="Disordered" evidence="1">
    <location>
        <begin position="120"/>
        <end position="139"/>
    </location>
</feature>
<dbReference type="AlphaFoldDB" id="A0A914WUW1"/>
<feature type="region of interest" description="Disordered" evidence="1">
    <location>
        <begin position="147"/>
        <end position="175"/>
    </location>
</feature>
<protein>
    <submittedName>
        <fullName evidence="3">Uncharacterized protein</fullName>
    </submittedName>
</protein>
<sequence length="175" mass="19246">MTEGINGSALGYTYNNPAFYLNSIDSIKGRRLEHNSQNKHFGMRQMPPKKHRLNSGHDADVDSLGSSLDDWEMEQVQPMGQRNVDLRNDAQDNHLFQAGSDPKRVSFTLASGNLAEHNYGAGARAASPPSRDGAGHQLTAAEIELPWKRPDSHPAVPAWRSANPAEVKIDIPELP</sequence>
<dbReference type="WBParaSite" id="PSAMB.scaffold5345size11974.g26483.t1">
    <property type="protein sequence ID" value="PSAMB.scaffold5345size11974.g26483.t1"/>
    <property type="gene ID" value="PSAMB.scaffold5345size11974.g26483"/>
</dbReference>
<name>A0A914WUW1_9BILA</name>
<evidence type="ECO:0000256" key="1">
    <source>
        <dbReference type="SAM" id="MobiDB-lite"/>
    </source>
</evidence>
<proteinExistence type="predicted"/>
<dbReference type="Proteomes" id="UP000887566">
    <property type="component" value="Unplaced"/>
</dbReference>
<keyword evidence="2" id="KW-1185">Reference proteome</keyword>
<reference evidence="3" key="1">
    <citation type="submission" date="2022-11" db="UniProtKB">
        <authorList>
            <consortium name="WormBaseParasite"/>
        </authorList>
    </citation>
    <scope>IDENTIFICATION</scope>
</reference>
<feature type="region of interest" description="Disordered" evidence="1">
    <location>
        <begin position="40"/>
        <end position="59"/>
    </location>
</feature>
<accession>A0A914WUW1</accession>
<evidence type="ECO:0000313" key="3">
    <source>
        <dbReference type="WBParaSite" id="PSAMB.scaffold5345size11974.g26483.t1"/>
    </source>
</evidence>
<organism evidence="2 3">
    <name type="scientific">Plectus sambesii</name>
    <dbReference type="NCBI Taxonomy" id="2011161"/>
    <lineage>
        <taxon>Eukaryota</taxon>
        <taxon>Metazoa</taxon>
        <taxon>Ecdysozoa</taxon>
        <taxon>Nematoda</taxon>
        <taxon>Chromadorea</taxon>
        <taxon>Plectida</taxon>
        <taxon>Plectina</taxon>
        <taxon>Plectoidea</taxon>
        <taxon>Plectidae</taxon>
        <taxon>Plectus</taxon>
    </lineage>
</organism>
<evidence type="ECO:0000313" key="2">
    <source>
        <dbReference type="Proteomes" id="UP000887566"/>
    </source>
</evidence>